<protein>
    <recommendedName>
        <fullName evidence="4">NADH dehydrogenase [ubiquinone] 1 beta subcomplex subunit 11, mitochondrial</fullName>
    </recommendedName>
    <alternativeName>
        <fullName evidence="15">Complex I-ESSS</fullName>
    </alternativeName>
    <alternativeName>
        <fullName evidence="14">NADH-ubiquinone oxidoreductase ESSS subunit</fullName>
    </alternativeName>
</protein>
<evidence type="ECO:0000256" key="15">
    <source>
        <dbReference type="ARBA" id="ARBA00031387"/>
    </source>
</evidence>
<evidence type="ECO:0000256" key="2">
    <source>
        <dbReference type="ARBA" id="ARBA00004434"/>
    </source>
</evidence>
<keyword evidence="5" id="KW-0813">Transport</keyword>
<keyword evidence="10" id="KW-0249">Electron transport</keyword>
<reference evidence="20" key="2">
    <citation type="submission" date="2015-01" db="EMBL/GenBank/DDBJ databases">
        <title>Evolutionary Origins and Diversification of the Mycorrhizal Mutualists.</title>
        <authorList>
            <consortium name="DOE Joint Genome Institute"/>
            <consortium name="Mycorrhizal Genomics Consortium"/>
            <person name="Kohler A."/>
            <person name="Kuo A."/>
            <person name="Nagy L.G."/>
            <person name="Floudas D."/>
            <person name="Copeland A."/>
            <person name="Barry K.W."/>
            <person name="Cichocki N."/>
            <person name="Veneault-Fourrey C."/>
            <person name="LaButti K."/>
            <person name="Lindquist E.A."/>
            <person name="Lipzen A."/>
            <person name="Lundell T."/>
            <person name="Morin E."/>
            <person name="Murat C."/>
            <person name="Riley R."/>
            <person name="Ohm R."/>
            <person name="Sun H."/>
            <person name="Tunlid A."/>
            <person name="Henrissat B."/>
            <person name="Grigoriev I.V."/>
            <person name="Hibbett D.S."/>
            <person name="Martin F."/>
        </authorList>
    </citation>
    <scope>NUCLEOTIDE SEQUENCE [LARGE SCALE GENOMIC DNA]</scope>
    <source>
        <strain evidence="20">MUT 4182</strain>
    </source>
</reference>
<evidence type="ECO:0000256" key="1">
    <source>
        <dbReference type="ARBA" id="ARBA00003195"/>
    </source>
</evidence>
<evidence type="ECO:0000256" key="10">
    <source>
        <dbReference type="ARBA" id="ARBA00022982"/>
    </source>
</evidence>
<dbReference type="EMBL" id="KN823055">
    <property type="protein sequence ID" value="KIO24747.1"/>
    <property type="molecule type" value="Genomic_DNA"/>
</dbReference>
<evidence type="ECO:0000313" key="20">
    <source>
        <dbReference type="Proteomes" id="UP000054248"/>
    </source>
</evidence>
<comment type="subunit">
    <text evidence="16">Complex I is composed of 45 different subunits. Interacts with BCAP31.</text>
</comment>
<evidence type="ECO:0000313" key="19">
    <source>
        <dbReference type="EMBL" id="KIO24747.1"/>
    </source>
</evidence>
<comment type="function">
    <text evidence="1">Accessory subunit of the mitochondrial membrane respiratory chain NADH dehydrogenase (Complex I), that is believed not to be involved in catalysis. Complex I functions in the transfer of electrons from NADH to the respiratory chain. The immediate electron acceptor for the enzyme is believed to be ubiquinone.</text>
</comment>
<evidence type="ECO:0000256" key="13">
    <source>
        <dbReference type="ARBA" id="ARBA00023136"/>
    </source>
</evidence>
<evidence type="ECO:0000256" key="3">
    <source>
        <dbReference type="ARBA" id="ARBA00008915"/>
    </source>
</evidence>
<evidence type="ECO:0000256" key="17">
    <source>
        <dbReference type="SAM" id="MobiDB-lite"/>
    </source>
</evidence>
<comment type="subcellular location">
    <subcellularLocation>
        <location evidence="2">Mitochondrion inner membrane</location>
        <topology evidence="2">Single-pass membrane protein</topology>
    </subcellularLocation>
</comment>
<keyword evidence="8" id="KW-0999">Mitochondrion inner membrane</keyword>
<keyword evidence="12" id="KW-0496">Mitochondrion</keyword>
<dbReference type="PANTHER" id="PTHR40637">
    <property type="entry name" value="ESSS SUBUNIT OF NADH:UBIQUINONE OXIDOREDUCTASE (COMPLEX I) PROTEIN"/>
    <property type="match status" value="1"/>
</dbReference>
<feature type="transmembrane region" description="Helical" evidence="18">
    <location>
        <begin position="60"/>
        <end position="79"/>
    </location>
</feature>
<name>A0A0C3LTQ3_9AGAM</name>
<dbReference type="GO" id="GO:0005743">
    <property type="term" value="C:mitochondrial inner membrane"/>
    <property type="evidence" value="ECO:0007669"/>
    <property type="project" value="UniProtKB-SubCell"/>
</dbReference>
<evidence type="ECO:0000256" key="16">
    <source>
        <dbReference type="ARBA" id="ARBA00046528"/>
    </source>
</evidence>
<keyword evidence="11 18" id="KW-1133">Transmembrane helix</keyword>
<keyword evidence="6" id="KW-0679">Respiratory chain</keyword>
<keyword evidence="20" id="KW-1185">Reference proteome</keyword>
<feature type="region of interest" description="Disordered" evidence="17">
    <location>
        <begin position="100"/>
        <end position="122"/>
    </location>
</feature>
<evidence type="ECO:0000256" key="6">
    <source>
        <dbReference type="ARBA" id="ARBA00022660"/>
    </source>
</evidence>
<dbReference type="PANTHER" id="PTHR40637:SF1">
    <property type="entry name" value="ESSS SUBUNIT OF NADH:UBIQUINONE OXIDOREDUCTASE (COMPLEX I) PROTEIN"/>
    <property type="match status" value="1"/>
</dbReference>
<sequence>MLSASRSLALRARLQARTLSTSARVRGGHGAPQYNQPSGYLFGEKPLPAGQKRKWEDWELVWYLGMFGSMAFAAVGLYYKPDTSIQTWALKEARERLEARGEEFTYKPSSTAPAPAPSEHSS</sequence>
<dbReference type="OrthoDB" id="2147978at2759"/>
<dbReference type="STRING" id="1051891.A0A0C3LTQ3"/>
<evidence type="ECO:0000256" key="11">
    <source>
        <dbReference type="ARBA" id="ARBA00022989"/>
    </source>
</evidence>
<dbReference type="Proteomes" id="UP000054248">
    <property type="component" value="Unassembled WGS sequence"/>
</dbReference>
<keyword evidence="13 18" id="KW-0472">Membrane</keyword>
<evidence type="ECO:0000256" key="4">
    <source>
        <dbReference type="ARBA" id="ARBA00018632"/>
    </source>
</evidence>
<evidence type="ECO:0000256" key="7">
    <source>
        <dbReference type="ARBA" id="ARBA00022692"/>
    </source>
</evidence>
<feature type="region of interest" description="Disordered" evidence="17">
    <location>
        <begin position="21"/>
        <end position="42"/>
    </location>
</feature>
<proteinExistence type="inferred from homology"/>
<gene>
    <name evidence="19" type="ORF">M407DRAFT_98574</name>
</gene>
<keyword evidence="9" id="KW-0809">Transit peptide</keyword>
<dbReference type="InterPro" id="IPR019329">
    <property type="entry name" value="NADH_UbQ_OxRdtase_ESSS_su"/>
</dbReference>
<evidence type="ECO:0000256" key="8">
    <source>
        <dbReference type="ARBA" id="ARBA00022792"/>
    </source>
</evidence>
<evidence type="ECO:0000256" key="18">
    <source>
        <dbReference type="SAM" id="Phobius"/>
    </source>
</evidence>
<dbReference type="HOGENOM" id="CLU_138649_1_0_1"/>
<comment type="similarity">
    <text evidence="3">Belongs to the complex I NDUFB11 subunit family.</text>
</comment>
<evidence type="ECO:0000256" key="9">
    <source>
        <dbReference type="ARBA" id="ARBA00022946"/>
    </source>
</evidence>
<evidence type="ECO:0000256" key="12">
    <source>
        <dbReference type="ARBA" id="ARBA00023128"/>
    </source>
</evidence>
<dbReference type="Pfam" id="PF10183">
    <property type="entry name" value="ESSS"/>
    <property type="match status" value="1"/>
</dbReference>
<dbReference type="AlphaFoldDB" id="A0A0C3LTQ3"/>
<organism evidence="19 20">
    <name type="scientific">Tulasnella calospora MUT 4182</name>
    <dbReference type="NCBI Taxonomy" id="1051891"/>
    <lineage>
        <taxon>Eukaryota</taxon>
        <taxon>Fungi</taxon>
        <taxon>Dikarya</taxon>
        <taxon>Basidiomycota</taxon>
        <taxon>Agaricomycotina</taxon>
        <taxon>Agaricomycetes</taxon>
        <taxon>Cantharellales</taxon>
        <taxon>Tulasnellaceae</taxon>
        <taxon>Tulasnella</taxon>
    </lineage>
</organism>
<feature type="compositionally biased region" description="Low complexity" evidence="17">
    <location>
        <begin position="108"/>
        <end position="122"/>
    </location>
</feature>
<keyword evidence="7 18" id="KW-0812">Transmembrane</keyword>
<evidence type="ECO:0000256" key="14">
    <source>
        <dbReference type="ARBA" id="ARBA00030753"/>
    </source>
</evidence>
<evidence type="ECO:0000256" key="5">
    <source>
        <dbReference type="ARBA" id="ARBA00022448"/>
    </source>
</evidence>
<reference evidence="19 20" key="1">
    <citation type="submission" date="2014-04" db="EMBL/GenBank/DDBJ databases">
        <authorList>
            <consortium name="DOE Joint Genome Institute"/>
            <person name="Kuo A."/>
            <person name="Girlanda M."/>
            <person name="Perotto S."/>
            <person name="Kohler A."/>
            <person name="Nagy L.G."/>
            <person name="Floudas D."/>
            <person name="Copeland A."/>
            <person name="Barry K.W."/>
            <person name="Cichocki N."/>
            <person name="Veneault-Fourrey C."/>
            <person name="LaButti K."/>
            <person name="Lindquist E.A."/>
            <person name="Lipzen A."/>
            <person name="Lundell T."/>
            <person name="Morin E."/>
            <person name="Murat C."/>
            <person name="Sun H."/>
            <person name="Tunlid A."/>
            <person name="Henrissat B."/>
            <person name="Grigoriev I.V."/>
            <person name="Hibbett D.S."/>
            <person name="Martin F."/>
            <person name="Nordberg H.P."/>
            <person name="Cantor M.N."/>
            <person name="Hua S.X."/>
        </authorList>
    </citation>
    <scope>NUCLEOTIDE SEQUENCE [LARGE SCALE GENOMIC DNA]</scope>
    <source>
        <strain evidence="19 20">MUT 4182</strain>
    </source>
</reference>
<accession>A0A0C3LTQ3</accession>